<dbReference type="Pfam" id="PF00072">
    <property type="entry name" value="Response_reg"/>
    <property type="match status" value="1"/>
</dbReference>
<dbReference type="SMART" id="SM00091">
    <property type="entry name" value="PAS"/>
    <property type="match status" value="2"/>
</dbReference>
<dbReference type="InterPro" id="IPR004358">
    <property type="entry name" value="Sig_transdc_His_kin-like_C"/>
</dbReference>
<dbReference type="NCBIfam" id="TIGR00229">
    <property type="entry name" value="sensory_box"/>
    <property type="match status" value="1"/>
</dbReference>
<dbReference type="InterPro" id="IPR011006">
    <property type="entry name" value="CheY-like_superfamily"/>
</dbReference>
<dbReference type="SMART" id="SM00388">
    <property type="entry name" value="HisKA"/>
    <property type="match status" value="1"/>
</dbReference>
<dbReference type="InterPro" id="IPR001789">
    <property type="entry name" value="Sig_transdc_resp-reg_receiver"/>
</dbReference>
<dbReference type="InterPro" id="IPR013655">
    <property type="entry name" value="PAS_fold_3"/>
</dbReference>
<evidence type="ECO:0000256" key="4">
    <source>
        <dbReference type="ARBA" id="ARBA00022777"/>
    </source>
</evidence>
<dbReference type="SUPFAM" id="SSF55785">
    <property type="entry name" value="PYP-like sensor domain (PAS domain)"/>
    <property type="match status" value="2"/>
</dbReference>
<reference evidence="10 11" key="1">
    <citation type="submission" date="2021-02" db="EMBL/GenBank/DDBJ databases">
        <authorList>
            <person name="Lee D.-H."/>
        </authorList>
    </citation>
    <scope>NUCLEOTIDE SEQUENCE [LARGE SCALE GENOMIC DNA]</scope>
    <source>
        <strain evidence="10 11">UL073</strain>
    </source>
</reference>
<dbReference type="PANTHER" id="PTHR43065:SF42">
    <property type="entry name" value="TWO-COMPONENT SENSOR PPRA"/>
    <property type="match status" value="1"/>
</dbReference>
<dbReference type="InterPro" id="IPR000700">
    <property type="entry name" value="PAS-assoc_C"/>
</dbReference>
<dbReference type="Pfam" id="PF02518">
    <property type="entry name" value="HATPase_c"/>
    <property type="match status" value="1"/>
</dbReference>
<dbReference type="Gene3D" id="1.10.287.130">
    <property type="match status" value="1"/>
</dbReference>
<dbReference type="CDD" id="cd00082">
    <property type="entry name" value="HisKA"/>
    <property type="match status" value="1"/>
</dbReference>
<dbReference type="InterPro" id="IPR036097">
    <property type="entry name" value="HisK_dim/P_sf"/>
</dbReference>
<dbReference type="RefSeq" id="WP_205349024.1">
    <property type="nucleotide sequence ID" value="NZ_JAFEUP010000004.1"/>
</dbReference>
<name>A0ABS2IFG2_9GAMM</name>
<dbReference type="CDD" id="cd18161">
    <property type="entry name" value="REC_hyHK_blue-like"/>
    <property type="match status" value="1"/>
</dbReference>
<comment type="caution">
    <text evidence="10">The sequence shown here is derived from an EMBL/GenBank/DDBJ whole genome shotgun (WGS) entry which is preliminary data.</text>
</comment>
<evidence type="ECO:0000256" key="2">
    <source>
        <dbReference type="ARBA" id="ARBA00012438"/>
    </source>
</evidence>
<dbReference type="EMBL" id="JAFEUP010000004">
    <property type="protein sequence ID" value="MBM7061831.1"/>
    <property type="molecule type" value="Genomic_DNA"/>
</dbReference>
<dbReference type="InterPro" id="IPR000014">
    <property type="entry name" value="PAS"/>
</dbReference>
<dbReference type="SUPFAM" id="SSF52172">
    <property type="entry name" value="CheY-like"/>
    <property type="match status" value="1"/>
</dbReference>
<dbReference type="PROSITE" id="PS50113">
    <property type="entry name" value="PAC"/>
    <property type="match status" value="1"/>
</dbReference>
<dbReference type="Gene3D" id="3.30.450.20">
    <property type="entry name" value="PAS domain"/>
    <property type="match status" value="2"/>
</dbReference>
<evidence type="ECO:0000259" key="8">
    <source>
        <dbReference type="PROSITE" id="PS50110"/>
    </source>
</evidence>
<dbReference type="EC" id="2.7.13.3" evidence="2"/>
<evidence type="ECO:0000256" key="5">
    <source>
        <dbReference type="PROSITE-ProRule" id="PRU00169"/>
    </source>
</evidence>
<evidence type="ECO:0000259" key="9">
    <source>
        <dbReference type="PROSITE" id="PS50113"/>
    </source>
</evidence>
<dbReference type="PROSITE" id="PS50110">
    <property type="entry name" value="RESPONSE_REGULATORY"/>
    <property type="match status" value="1"/>
</dbReference>
<evidence type="ECO:0000256" key="6">
    <source>
        <dbReference type="SAM" id="MobiDB-lite"/>
    </source>
</evidence>
<dbReference type="Pfam" id="PF00512">
    <property type="entry name" value="HisKA"/>
    <property type="match status" value="1"/>
</dbReference>
<dbReference type="PRINTS" id="PR00344">
    <property type="entry name" value="BCTRLSENSOR"/>
</dbReference>
<dbReference type="SUPFAM" id="SSF47384">
    <property type="entry name" value="Homodimeric domain of signal transducing histidine kinase"/>
    <property type="match status" value="1"/>
</dbReference>
<dbReference type="SMART" id="SM00387">
    <property type="entry name" value="HATPase_c"/>
    <property type="match status" value="1"/>
</dbReference>
<dbReference type="PANTHER" id="PTHR43065">
    <property type="entry name" value="SENSOR HISTIDINE KINASE"/>
    <property type="match status" value="1"/>
</dbReference>
<dbReference type="Pfam" id="PF08447">
    <property type="entry name" value="PAS_3"/>
    <property type="match status" value="1"/>
</dbReference>
<dbReference type="Pfam" id="PF08448">
    <property type="entry name" value="PAS_4"/>
    <property type="match status" value="1"/>
</dbReference>
<feature type="domain" description="PAC" evidence="9">
    <location>
        <begin position="95"/>
        <end position="150"/>
    </location>
</feature>
<feature type="domain" description="Response regulatory" evidence="8">
    <location>
        <begin position="548"/>
        <end position="664"/>
    </location>
</feature>
<feature type="region of interest" description="Disordered" evidence="6">
    <location>
        <begin position="528"/>
        <end position="547"/>
    </location>
</feature>
<sequence length="669" mass="73994">MSEQIRRHDWASTPLGPLDSWPAALRTATQLVIASKFPMCLAWGPQLVTIYNDAFAPILGSKQHVLGRSFNSVWSEVWEQIGPIAEEALKGQATFIEDLPLLINRNGHVEETTFTFCYSPVRDEAGQVVGMLDTVVETTDKHRVERELRDLANSLERQVAERTADRNRLWQLSTDIMLVTRLDHHIVAANPAWHEVLGWWPSELGELDLRNLIHPDDLPAVLESSVSLERGDPRQDIDCRIRHKDGSYRWISWAAVPAEGFIYSVGRDFTVERERSEALRQAEELLRHSQKMEAVGQLTGGLAHDFNNLLSGISGSLELLRLRIAQGRFDELERYIGAAYGAASRAAMLTHRLLAFSRRQTLAPKPTNVNRLIEGMVELIRRTMGPMIQIDIDAEPALWTALVDPNQLESALLNLCINARDAMPDGGRFTIKTSNDWFDEHLASERGMEPGPYLTLCIIDTGSGMSLETIARAFDPFFTTKPAGQGTGLGLSMVYGFARQSGGQVHIASEPGEGTTVCIYLPRHLGEEEATRGSPDQGKAPNAENGETILVIDDEETLRLLMAEVLGELGYRVMEAADGVAGLAILQSAAKIDLLITDVGLPGGLNGRQVADAARQQRPGLRVLFVTGYAESVVFGNERQVEGMEVLTKPFTIEVLAERVRRLLKSTAD</sequence>
<dbReference type="InterPro" id="IPR035965">
    <property type="entry name" value="PAS-like_dom_sf"/>
</dbReference>
<gene>
    <name evidence="10" type="ORF">JQX08_14065</name>
</gene>
<dbReference type="Gene3D" id="3.30.565.10">
    <property type="entry name" value="Histidine kinase-like ATPase, C-terminal domain"/>
    <property type="match status" value="1"/>
</dbReference>
<keyword evidence="3 5" id="KW-0597">Phosphoprotein</keyword>
<evidence type="ECO:0000256" key="1">
    <source>
        <dbReference type="ARBA" id="ARBA00000085"/>
    </source>
</evidence>
<protein>
    <recommendedName>
        <fullName evidence="2">histidine kinase</fullName>
        <ecNumber evidence="2">2.7.13.3</ecNumber>
    </recommendedName>
</protein>
<dbReference type="Proteomes" id="UP000717995">
    <property type="component" value="Unassembled WGS sequence"/>
</dbReference>
<evidence type="ECO:0000259" key="7">
    <source>
        <dbReference type="PROSITE" id="PS50109"/>
    </source>
</evidence>
<dbReference type="CDD" id="cd00130">
    <property type="entry name" value="PAS"/>
    <property type="match status" value="1"/>
</dbReference>
<evidence type="ECO:0000313" key="11">
    <source>
        <dbReference type="Proteomes" id="UP000717995"/>
    </source>
</evidence>
<dbReference type="Gene3D" id="3.40.50.2300">
    <property type="match status" value="1"/>
</dbReference>
<dbReference type="InterPro" id="IPR013656">
    <property type="entry name" value="PAS_4"/>
</dbReference>
<proteinExistence type="predicted"/>
<keyword evidence="4" id="KW-0418">Kinase</keyword>
<dbReference type="SMART" id="SM00448">
    <property type="entry name" value="REC"/>
    <property type="match status" value="1"/>
</dbReference>
<dbReference type="InterPro" id="IPR003661">
    <property type="entry name" value="HisK_dim/P_dom"/>
</dbReference>
<organism evidence="10 11">
    <name type="scientific">Zestomonas insulae</name>
    <dbReference type="NCBI Taxonomy" id="2809017"/>
    <lineage>
        <taxon>Bacteria</taxon>
        <taxon>Pseudomonadati</taxon>
        <taxon>Pseudomonadota</taxon>
        <taxon>Gammaproteobacteria</taxon>
        <taxon>Pseudomonadales</taxon>
        <taxon>Pseudomonadaceae</taxon>
        <taxon>Zestomonas</taxon>
    </lineage>
</organism>
<feature type="domain" description="Histidine kinase" evidence="7">
    <location>
        <begin position="301"/>
        <end position="525"/>
    </location>
</feature>
<keyword evidence="4" id="KW-0808">Transferase</keyword>
<keyword evidence="11" id="KW-1185">Reference proteome</keyword>
<dbReference type="InterPro" id="IPR036890">
    <property type="entry name" value="HATPase_C_sf"/>
</dbReference>
<comment type="catalytic activity">
    <reaction evidence="1">
        <text>ATP + protein L-histidine = ADP + protein N-phospho-L-histidine.</text>
        <dbReference type="EC" id="2.7.13.3"/>
    </reaction>
</comment>
<accession>A0ABS2IFG2</accession>
<dbReference type="InterPro" id="IPR003594">
    <property type="entry name" value="HATPase_dom"/>
</dbReference>
<dbReference type="SUPFAM" id="SSF55874">
    <property type="entry name" value="ATPase domain of HSP90 chaperone/DNA topoisomerase II/histidine kinase"/>
    <property type="match status" value="1"/>
</dbReference>
<dbReference type="InterPro" id="IPR005467">
    <property type="entry name" value="His_kinase_dom"/>
</dbReference>
<evidence type="ECO:0000256" key="3">
    <source>
        <dbReference type="ARBA" id="ARBA00022553"/>
    </source>
</evidence>
<feature type="modified residue" description="4-aspartylphosphate" evidence="5">
    <location>
        <position position="598"/>
    </location>
</feature>
<dbReference type="PROSITE" id="PS50109">
    <property type="entry name" value="HIS_KIN"/>
    <property type="match status" value="1"/>
</dbReference>
<evidence type="ECO:0000313" key="10">
    <source>
        <dbReference type="EMBL" id="MBM7061831.1"/>
    </source>
</evidence>